<proteinExistence type="predicted"/>
<feature type="compositionally biased region" description="Basic and acidic residues" evidence="1">
    <location>
        <begin position="13"/>
        <end position="23"/>
    </location>
</feature>
<evidence type="ECO:0000313" key="3">
    <source>
        <dbReference type="Proteomes" id="UP000053911"/>
    </source>
</evidence>
<dbReference type="EMBL" id="LGFD01000010">
    <property type="protein sequence ID" value="KUK18015.1"/>
    <property type="molecule type" value="Genomic_DNA"/>
</dbReference>
<protein>
    <submittedName>
        <fullName evidence="2">Uncharacterized protein</fullName>
    </submittedName>
</protein>
<dbReference type="Proteomes" id="UP000053911">
    <property type="component" value="Unassembled WGS sequence"/>
</dbReference>
<evidence type="ECO:0000313" key="2">
    <source>
        <dbReference type="EMBL" id="KUK18015.1"/>
    </source>
</evidence>
<name>A0A101EN55_9EURY</name>
<evidence type="ECO:0000256" key="1">
    <source>
        <dbReference type="SAM" id="MobiDB-lite"/>
    </source>
</evidence>
<accession>A0A101EN55</accession>
<dbReference type="AlphaFoldDB" id="A0A101EN55"/>
<gene>
    <name evidence="2" type="ORF">XD54_0742</name>
</gene>
<reference evidence="3" key="1">
    <citation type="journal article" date="2015" name="MBio">
        <title>Genome-Resolved Metagenomic Analysis Reveals Roles for Candidate Phyla and Other Microbial Community Members in Biogeochemical Transformations in Oil Reservoirs.</title>
        <authorList>
            <person name="Hu P."/>
            <person name="Tom L."/>
            <person name="Singh A."/>
            <person name="Thomas B.C."/>
            <person name="Baker B.J."/>
            <person name="Piceno Y.M."/>
            <person name="Andersen G.L."/>
            <person name="Banfield J.F."/>
        </authorList>
    </citation>
    <scope>NUCLEOTIDE SEQUENCE [LARGE SCALE GENOMIC DNA]</scope>
</reference>
<sequence length="104" mass="11386">MSSQIRMGRKGSRGLEKAKEARGDERVHVNLTIRRQVWTLAKEKFPNVSRLVESLLEMALNLKSSVEIVRIGDLSGGSLAWSRTAACHAAGPGSNPGHRTTICF</sequence>
<organism evidence="2 3">
    <name type="scientific">Thermococcus sibiricus</name>
    <dbReference type="NCBI Taxonomy" id="172049"/>
    <lineage>
        <taxon>Archaea</taxon>
        <taxon>Methanobacteriati</taxon>
        <taxon>Methanobacteriota</taxon>
        <taxon>Thermococci</taxon>
        <taxon>Thermococcales</taxon>
        <taxon>Thermococcaceae</taxon>
        <taxon>Thermococcus</taxon>
    </lineage>
</organism>
<feature type="region of interest" description="Disordered" evidence="1">
    <location>
        <begin position="1"/>
        <end position="23"/>
    </location>
</feature>
<comment type="caution">
    <text evidence="2">The sequence shown here is derived from an EMBL/GenBank/DDBJ whole genome shotgun (WGS) entry which is preliminary data.</text>
</comment>